<keyword evidence="2" id="KW-1185">Reference proteome</keyword>
<reference evidence="2" key="2">
    <citation type="journal article" date="2017" name="Nat. Plants">
        <title>The Aegilops tauschii genome reveals multiple impacts of transposons.</title>
        <authorList>
            <person name="Zhao G."/>
            <person name="Zou C."/>
            <person name="Li K."/>
            <person name="Wang K."/>
            <person name="Li T."/>
            <person name="Gao L."/>
            <person name="Zhang X."/>
            <person name="Wang H."/>
            <person name="Yang Z."/>
            <person name="Liu X."/>
            <person name="Jiang W."/>
            <person name="Mao L."/>
            <person name="Kong X."/>
            <person name="Jiao Y."/>
            <person name="Jia J."/>
        </authorList>
    </citation>
    <scope>NUCLEOTIDE SEQUENCE [LARGE SCALE GENOMIC DNA]</scope>
    <source>
        <strain evidence="2">cv. AL8/78</strain>
    </source>
</reference>
<dbReference type="Gramene" id="AET2Gv20062100.3">
    <property type="protein sequence ID" value="AET2Gv20062100.3"/>
    <property type="gene ID" value="AET2Gv20062100"/>
</dbReference>
<dbReference type="AlphaFoldDB" id="A0A453ABP8"/>
<evidence type="ECO:0000313" key="1">
    <source>
        <dbReference type="EnsemblPlants" id="AET2Gv20062100.3"/>
    </source>
</evidence>
<dbReference type="Proteomes" id="UP000015105">
    <property type="component" value="Chromosome 2D"/>
</dbReference>
<organism evidence="1 2">
    <name type="scientific">Aegilops tauschii subsp. strangulata</name>
    <name type="common">Goatgrass</name>
    <dbReference type="NCBI Taxonomy" id="200361"/>
    <lineage>
        <taxon>Eukaryota</taxon>
        <taxon>Viridiplantae</taxon>
        <taxon>Streptophyta</taxon>
        <taxon>Embryophyta</taxon>
        <taxon>Tracheophyta</taxon>
        <taxon>Spermatophyta</taxon>
        <taxon>Magnoliopsida</taxon>
        <taxon>Liliopsida</taxon>
        <taxon>Poales</taxon>
        <taxon>Poaceae</taxon>
        <taxon>BOP clade</taxon>
        <taxon>Pooideae</taxon>
        <taxon>Triticodae</taxon>
        <taxon>Triticeae</taxon>
        <taxon>Triticinae</taxon>
        <taxon>Aegilops</taxon>
    </lineage>
</organism>
<reference evidence="2" key="1">
    <citation type="journal article" date="2014" name="Science">
        <title>Ancient hybridizations among the ancestral genomes of bread wheat.</title>
        <authorList>
            <consortium name="International Wheat Genome Sequencing Consortium,"/>
            <person name="Marcussen T."/>
            <person name="Sandve S.R."/>
            <person name="Heier L."/>
            <person name="Spannagl M."/>
            <person name="Pfeifer M."/>
            <person name="Jakobsen K.S."/>
            <person name="Wulff B.B."/>
            <person name="Steuernagel B."/>
            <person name="Mayer K.F."/>
            <person name="Olsen O.A."/>
        </authorList>
    </citation>
    <scope>NUCLEOTIDE SEQUENCE [LARGE SCALE GENOMIC DNA]</scope>
    <source>
        <strain evidence="2">cv. AL8/78</strain>
    </source>
</reference>
<name>A0A453ABP8_AEGTS</name>
<sequence>FLSISTVVPISPTPCSLKLVDRSSGGFIWLIMRRTSISGSPPRVHSWMKTLRYGCRREITRLMVDCSWVQMETRIICHLTRHGSWMTLSRRKIFLDKL</sequence>
<reference evidence="1" key="5">
    <citation type="journal article" date="2021" name="G3 (Bethesda)">
        <title>Aegilops tauschii genome assembly Aet v5.0 features greater sequence contiguity and improved annotation.</title>
        <authorList>
            <person name="Wang L."/>
            <person name="Zhu T."/>
            <person name="Rodriguez J.C."/>
            <person name="Deal K.R."/>
            <person name="Dubcovsky J."/>
            <person name="McGuire P.E."/>
            <person name="Lux T."/>
            <person name="Spannagl M."/>
            <person name="Mayer K.F.X."/>
            <person name="Baldrich P."/>
            <person name="Meyers B.C."/>
            <person name="Huo N."/>
            <person name="Gu Y.Q."/>
            <person name="Zhou H."/>
            <person name="Devos K.M."/>
            <person name="Bennetzen J.L."/>
            <person name="Unver T."/>
            <person name="Budak H."/>
            <person name="Gulick P.J."/>
            <person name="Galiba G."/>
            <person name="Kalapos B."/>
            <person name="Nelson D.R."/>
            <person name="Li P."/>
            <person name="You F.M."/>
            <person name="Luo M.C."/>
            <person name="Dvorak J."/>
        </authorList>
    </citation>
    <scope>NUCLEOTIDE SEQUENCE [LARGE SCALE GENOMIC DNA]</scope>
    <source>
        <strain evidence="1">cv. AL8/78</strain>
    </source>
</reference>
<reference evidence="1" key="3">
    <citation type="journal article" date="2017" name="Nature">
        <title>Genome sequence of the progenitor of the wheat D genome Aegilops tauschii.</title>
        <authorList>
            <person name="Luo M.C."/>
            <person name="Gu Y.Q."/>
            <person name="Puiu D."/>
            <person name="Wang H."/>
            <person name="Twardziok S.O."/>
            <person name="Deal K.R."/>
            <person name="Huo N."/>
            <person name="Zhu T."/>
            <person name="Wang L."/>
            <person name="Wang Y."/>
            <person name="McGuire P.E."/>
            <person name="Liu S."/>
            <person name="Long H."/>
            <person name="Ramasamy R.K."/>
            <person name="Rodriguez J.C."/>
            <person name="Van S.L."/>
            <person name="Yuan L."/>
            <person name="Wang Z."/>
            <person name="Xia Z."/>
            <person name="Xiao L."/>
            <person name="Anderson O.D."/>
            <person name="Ouyang S."/>
            <person name="Liang Y."/>
            <person name="Zimin A.V."/>
            <person name="Pertea G."/>
            <person name="Qi P."/>
            <person name="Bennetzen J.L."/>
            <person name="Dai X."/>
            <person name="Dawson M.W."/>
            <person name="Muller H.G."/>
            <person name="Kugler K."/>
            <person name="Rivarola-Duarte L."/>
            <person name="Spannagl M."/>
            <person name="Mayer K.F.X."/>
            <person name="Lu F.H."/>
            <person name="Bevan M.W."/>
            <person name="Leroy P."/>
            <person name="Li P."/>
            <person name="You F.M."/>
            <person name="Sun Q."/>
            <person name="Liu Z."/>
            <person name="Lyons E."/>
            <person name="Wicker T."/>
            <person name="Salzberg S.L."/>
            <person name="Devos K.M."/>
            <person name="Dvorak J."/>
        </authorList>
    </citation>
    <scope>NUCLEOTIDE SEQUENCE [LARGE SCALE GENOMIC DNA]</scope>
    <source>
        <strain evidence="1">cv. AL8/78</strain>
    </source>
</reference>
<dbReference type="EnsemblPlants" id="AET2Gv20062100.3">
    <property type="protein sequence ID" value="AET2Gv20062100.3"/>
    <property type="gene ID" value="AET2Gv20062100"/>
</dbReference>
<protein>
    <submittedName>
        <fullName evidence="1">Uncharacterized protein</fullName>
    </submittedName>
</protein>
<accession>A0A453ABP8</accession>
<reference evidence="1" key="4">
    <citation type="submission" date="2019-03" db="UniProtKB">
        <authorList>
            <consortium name="EnsemblPlants"/>
        </authorList>
    </citation>
    <scope>IDENTIFICATION</scope>
</reference>
<evidence type="ECO:0000313" key="2">
    <source>
        <dbReference type="Proteomes" id="UP000015105"/>
    </source>
</evidence>
<proteinExistence type="predicted"/>